<dbReference type="GO" id="GO:0140359">
    <property type="term" value="F:ABC-type transporter activity"/>
    <property type="evidence" value="ECO:0007669"/>
    <property type="project" value="InterPro"/>
</dbReference>
<evidence type="ECO:0000256" key="5">
    <source>
        <dbReference type="ARBA" id="ARBA00022741"/>
    </source>
</evidence>
<organism evidence="13 14">
    <name type="scientific">Qipengyuania vulgaris</name>
    <dbReference type="NCBI Taxonomy" id="291985"/>
    <lineage>
        <taxon>Bacteria</taxon>
        <taxon>Pseudomonadati</taxon>
        <taxon>Pseudomonadota</taxon>
        <taxon>Alphaproteobacteria</taxon>
        <taxon>Sphingomonadales</taxon>
        <taxon>Erythrobacteraceae</taxon>
        <taxon>Qipengyuania</taxon>
    </lineage>
</organism>
<keyword evidence="8 9" id="KW-0472">Membrane</keyword>
<evidence type="ECO:0000256" key="1">
    <source>
        <dbReference type="ARBA" id="ARBA00004651"/>
    </source>
</evidence>
<dbReference type="InterPro" id="IPR005074">
    <property type="entry name" value="Peptidase_C39"/>
</dbReference>
<dbReference type="PROSITE" id="PS50893">
    <property type="entry name" value="ABC_TRANSPORTER_2"/>
    <property type="match status" value="1"/>
</dbReference>
<dbReference type="SMART" id="SM00382">
    <property type="entry name" value="AAA"/>
    <property type="match status" value="1"/>
</dbReference>
<dbReference type="PANTHER" id="PTHR24221:SF606">
    <property type="entry name" value="COLICIN V SECRETION-PROCESSING ATP-BINDING PROTEIN"/>
    <property type="match status" value="1"/>
</dbReference>
<dbReference type="GO" id="GO:0034040">
    <property type="term" value="F:ATPase-coupled lipid transmembrane transporter activity"/>
    <property type="evidence" value="ECO:0007669"/>
    <property type="project" value="TreeGrafter"/>
</dbReference>
<evidence type="ECO:0000313" key="14">
    <source>
        <dbReference type="Proteomes" id="UP000448199"/>
    </source>
</evidence>
<evidence type="ECO:0000256" key="4">
    <source>
        <dbReference type="ARBA" id="ARBA00022692"/>
    </source>
</evidence>
<keyword evidence="4 9" id="KW-0812">Transmembrane</keyword>
<keyword evidence="6 13" id="KW-0067">ATP-binding</keyword>
<dbReference type="Pfam" id="PF00005">
    <property type="entry name" value="ABC_tran"/>
    <property type="match status" value="1"/>
</dbReference>
<dbReference type="Proteomes" id="UP000448199">
    <property type="component" value="Unassembled WGS sequence"/>
</dbReference>
<evidence type="ECO:0000259" key="10">
    <source>
        <dbReference type="PROSITE" id="PS50893"/>
    </source>
</evidence>
<dbReference type="GO" id="GO:0005886">
    <property type="term" value="C:plasma membrane"/>
    <property type="evidence" value="ECO:0007669"/>
    <property type="project" value="UniProtKB-SubCell"/>
</dbReference>
<dbReference type="GO" id="GO:0005524">
    <property type="term" value="F:ATP binding"/>
    <property type="evidence" value="ECO:0007669"/>
    <property type="project" value="UniProtKB-KW"/>
</dbReference>
<dbReference type="EMBL" id="WTYC01000002">
    <property type="protein sequence ID" value="MXO47632.1"/>
    <property type="molecule type" value="Genomic_DNA"/>
</dbReference>
<keyword evidence="7 9" id="KW-1133">Transmembrane helix</keyword>
<accession>A0A844XRI2</accession>
<keyword evidence="5" id="KW-0547">Nucleotide-binding</keyword>
<name>A0A844XRI2_9SPHN</name>
<evidence type="ECO:0000256" key="6">
    <source>
        <dbReference type="ARBA" id="ARBA00022840"/>
    </source>
</evidence>
<dbReference type="PROSITE" id="PS00211">
    <property type="entry name" value="ABC_TRANSPORTER_1"/>
    <property type="match status" value="1"/>
</dbReference>
<evidence type="ECO:0000256" key="8">
    <source>
        <dbReference type="ARBA" id="ARBA00023136"/>
    </source>
</evidence>
<dbReference type="Pfam" id="PF00664">
    <property type="entry name" value="ABC_membrane"/>
    <property type="match status" value="1"/>
</dbReference>
<evidence type="ECO:0000259" key="12">
    <source>
        <dbReference type="PROSITE" id="PS50990"/>
    </source>
</evidence>
<dbReference type="SUPFAM" id="SSF90123">
    <property type="entry name" value="ABC transporter transmembrane region"/>
    <property type="match status" value="1"/>
</dbReference>
<dbReference type="AlphaFoldDB" id="A0A844XRI2"/>
<dbReference type="OrthoDB" id="5288711at2"/>
<keyword evidence="14" id="KW-1185">Reference proteome</keyword>
<dbReference type="InterPro" id="IPR017871">
    <property type="entry name" value="ABC_transporter-like_CS"/>
</dbReference>
<dbReference type="RefSeq" id="WP_160727193.1">
    <property type="nucleotide sequence ID" value="NZ_WTYC01000002.1"/>
</dbReference>
<evidence type="ECO:0000256" key="7">
    <source>
        <dbReference type="ARBA" id="ARBA00022989"/>
    </source>
</evidence>
<dbReference type="InterPro" id="IPR003593">
    <property type="entry name" value="AAA+_ATPase"/>
</dbReference>
<dbReference type="PROSITE" id="PS50990">
    <property type="entry name" value="PEPTIDASE_C39"/>
    <property type="match status" value="1"/>
</dbReference>
<comment type="caution">
    <text evidence="13">The sequence shown here is derived from an EMBL/GenBank/DDBJ whole genome shotgun (WGS) entry which is preliminary data.</text>
</comment>
<feature type="transmembrane region" description="Helical" evidence="9">
    <location>
        <begin position="202"/>
        <end position="221"/>
    </location>
</feature>
<dbReference type="Gene3D" id="3.90.70.10">
    <property type="entry name" value="Cysteine proteinases"/>
    <property type="match status" value="1"/>
</dbReference>
<dbReference type="InterPro" id="IPR011527">
    <property type="entry name" value="ABC1_TM_dom"/>
</dbReference>
<keyword evidence="2" id="KW-0813">Transport</keyword>
<keyword evidence="3" id="KW-1003">Cell membrane</keyword>
<evidence type="ECO:0000259" key="11">
    <source>
        <dbReference type="PROSITE" id="PS50929"/>
    </source>
</evidence>
<evidence type="ECO:0000313" key="13">
    <source>
        <dbReference type="EMBL" id="MXO47632.1"/>
    </source>
</evidence>
<dbReference type="GO" id="GO:0016887">
    <property type="term" value="F:ATP hydrolysis activity"/>
    <property type="evidence" value="ECO:0007669"/>
    <property type="project" value="InterPro"/>
</dbReference>
<dbReference type="PROSITE" id="PS50929">
    <property type="entry name" value="ABC_TM1F"/>
    <property type="match status" value="1"/>
</dbReference>
<dbReference type="GO" id="GO:0006508">
    <property type="term" value="P:proteolysis"/>
    <property type="evidence" value="ECO:0007669"/>
    <property type="project" value="InterPro"/>
</dbReference>
<feature type="transmembrane region" description="Helical" evidence="9">
    <location>
        <begin position="168"/>
        <end position="190"/>
    </location>
</feature>
<sequence>MKIDLGIFPGEKMKLVRQTEMSECGLACVAMVASHWGVDLDMASLRRRFSISQRGATINTLIVVANKLGLSARPLKVPLEELQYVRFPAILHWDLNHYIVIQKLERGIATIFDPAASIKKLTLTELSDHFTGIALELSPVENFHQPEPSPRLRFSQLWRGVSGLKRTLLQIAVLTVVTQAFILLSPYFLQLAVDHVIPASDLPFLLILSLAFGIFAIIYAMSSFLRSFVFLSSGTLLSFVMASNVGRQLFRLPVAWFERRHVGDILSRFQSLQPIQDLLIKGSVVTALDGVLAIAILIVMFLYSALLASISLAAFLLYLLVRLVLFRFERRATETAIAMRAKEQSTLIESIDGIVPLRLSSKESARFSLWQNKLNDSLNADVSEERVRIWQETSNILILQLETIIVVAFAISFVLNEQFSVGMVFAYLAYKTQFLQSASKLVDKFIEFRMLGLHLERISDIALATRDISFDYPGNDENKLKGAIALNDVDFRFSDADPLVLNSVSLCVASGEHVAIKGPSGGGKSTLAKILLGLLEPTSGDVTVDGVPIRDFGYQQYHDSVAAVLQDDVLFSGSIAENIALFEPGADLDRIREAAKAAAISDDIEKMPMKYETFVTERGSNLSGGQRQRLLLARALFRNPRLLLLDEGTSSLDTWHERKINEAIRTLRITRIVIAHRQETIDQANRVFEMKDGSLTEIAPSPR</sequence>
<dbReference type="InterPro" id="IPR039421">
    <property type="entry name" value="Type_1_exporter"/>
</dbReference>
<proteinExistence type="predicted"/>
<gene>
    <name evidence="13" type="ORF">GRI69_05110</name>
</gene>
<feature type="domain" description="Peptidase C39" evidence="12">
    <location>
        <begin position="18"/>
        <end position="137"/>
    </location>
</feature>
<dbReference type="InterPro" id="IPR027417">
    <property type="entry name" value="P-loop_NTPase"/>
</dbReference>
<dbReference type="PANTHER" id="PTHR24221">
    <property type="entry name" value="ATP-BINDING CASSETTE SUB-FAMILY B"/>
    <property type="match status" value="1"/>
</dbReference>
<evidence type="ECO:0000256" key="9">
    <source>
        <dbReference type="SAM" id="Phobius"/>
    </source>
</evidence>
<feature type="domain" description="ABC transporter" evidence="10">
    <location>
        <begin position="484"/>
        <end position="703"/>
    </location>
</feature>
<dbReference type="SUPFAM" id="SSF52540">
    <property type="entry name" value="P-loop containing nucleoside triphosphate hydrolases"/>
    <property type="match status" value="1"/>
</dbReference>
<dbReference type="CDD" id="cd18567">
    <property type="entry name" value="ABC_6TM_CvaB_RaxB_like"/>
    <property type="match status" value="1"/>
</dbReference>
<dbReference type="FunFam" id="3.40.50.300:FF:000299">
    <property type="entry name" value="ABC transporter ATP-binding protein/permease"/>
    <property type="match status" value="1"/>
</dbReference>
<dbReference type="Gene3D" id="1.20.1560.10">
    <property type="entry name" value="ABC transporter type 1, transmembrane domain"/>
    <property type="match status" value="1"/>
</dbReference>
<dbReference type="InterPro" id="IPR036640">
    <property type="entry name" value="ABC1_TM_sf"/>
</dbReference>
<dbReference type="InterPro" id="IPR003439">
    <property type="entry name" value="ABC_transporter-like_ATP-bd"/>
</dbReference>
<comment type="subcellular location">
    <subcellularLocation>
        <location evidence="1">Cell membrane</location>
        <topology evidence="1">Multi-pass membrane protein</topology>
    </subcellularLocation>
</comment>
<reference evidence="13 14" key="1">
    <citation type="submission" date="2019-12" db="EMBL/GenBank/DDBJ databases">
        <title>Genomic-based taxomic classification of the family Erythrobacteraceae.</title>
        <authorList>
            <person name="Xu L."/>
        </authorList>
    </citation>
    <scope>NUCLEOTIDE SEQUENCE [LARGE SCALE GENOMIC DNA]</scope>
    <source>
        <strain evidence="13 14">DSM 17792</strain>
    </source>
</reference>
<feature type="transmembrane region" description="Helical" evidence="9">
    <location>
        <begin position="228"/>
        <end position="246"/>
    </location>
</feature>
<dbReference type="Gene3D" id="3.40.50.300">
    <property type="entry name" value="P-loop containing nucleotide triphosphate hydrolases"/>
    <property type="match status" value="1"/>
</dbReference>
<dbReference type="GO" id="GO:0008233">
    <property type="term" value="F:peptidase activity"/>
    <property type="evidence" value="ECO:0007669"/>
    <property type="project" value="InterPro"/>
</dbReference>
<feature type="domain" description="ABC transmembrane type-1" evidence="11">
    <location>
        <begin position="171"/>
        <end position="450"/>
    </location>
</feature>
<protein>
    <submittedName>
        <fullName evidence="13">ATP-binding cassette domain-containing protein</fullName>
    </submittedName>
</protein>
<evidence type="ECO:0000256" key="2">
    <source>
        <dbReference type="ARBA" id="ARBA00022448"/>
    </source>
</evidence>
<feature type="transmembrane region" description="Helical" evidence="9">
    <location>
        <begin position="291"/>
        <end position="321"/>
    </location>
</feature>
<dbReference type="Pfam" id="PF03412">
    <property type="entry name" value="Peptidase_C39"/>
    <property type="match status" value="1"/>
</dbReference>
<evidence type="ECO:0000256" key="3">
    <source>
        <dbReference type="ARBA" id="ARBA00022475"/>
    </source>
</evidence>
<feature type="transmembrane region" description="Helical" evidence="9">
    <location>
        <begin position="396"/>
        <end position="415"/>
    </location>
</feature>